<evidence type="ECO:0000256" key="2">
    <source>
        <dbReference type="ARBA" id="ARBA00022827"/>
    </source>
</evidence>
<dbReference type="Pfam" id="PF13450">
    <property type="entry name" value="NAD_binding_8"/>
    <property type="match status" value="1"/>
</dbReference>
<protein>
    <submittedName>
        <fullName evidence="6">Mannitol 1-phosphate dehydrogenase 2</fullName>
    </submittedName>
</protein>
<dbReference type="Pfam" id="PF01494">
    <property type="entry name" value="FAD_binding_3"/>
    <property type="match status" value="1"/>
</dbReference>
<evidence type="ECO:0000256" key="1">
    <source>
        <dbReference type="ARBA" id="ARBA00022630"/>
    </source>
</evidence>
<dbReference type="Proteomes" id="UP000813461">
    <property type="component" value="Unassembled WGS sequence"/>
</dbReference>
<accession>A0A8K0RJC0</accession>
<dbReference type="OrthoDB" id="417877at2759"/>
<reference evidence="6" key="1">
    <citation type="journal article" date="2021" name="Nat. Commun.">
        <title>Genetic determinants of endophytism in the Arabidopsis root mycobiome.</title>
        <authorList>
            <person name="Mesny F."/>
            <person name="Miyauchi S."/>
            <person name="Thiergart T."/>
            <person name="Pickel B."/>
            <person name="Atanasova L."/>
            <person name="Karlsson M."/>
            <person name="Huettel B."/>
            <person name="Barry K.W."/>
            <person name="Haridas S."/>
            <person name="Chen C."/>
            <person name="Bauer D."/>
            <person name="Andreopoulos W."/>
            <person name="Pangilinan J."/>
            <person name="LaButti K."/>
            <person name="Riley R."/>
            <person name="Lipzen A."/>
            <person name="Clum A."/>
            <person name="Drula E."/>
            <person name="Henrissat B."/>
            <person name="Kohler A."/>
            <person name="Grigoriev I.V."/>
            <person name="Martin F.M."/>
            <person name="Hacquard S."/>
        </authorList>
    </citation>
    <scope>NUCLEOTIDE SEQUENCE</scope>
    <source>
        <strain evidence="6">MPI-SDFR-AT-0120</strain>
    </source>
</reference>
<dbReference type="InterPro" id="IPR036188">
    <property type="entry name" value="FAD/NAD-bd_sf"/>
</dbReference>
<proteinExistence type="predicted"/>
<keyword evidence="4" id="KW-0472">Membrane</keyword>
<comment type="caution">
    <text evidence="6">The sequence shown here is derived from an EMBL/GenBank/DDBJ whole genome shotgun (WGS) entry which is preliminary data.</text>
</comment>
<dbReference type="PRINTS" id="PR00420">
    <property type="entry name" value="RNGMNOXGNASE"/>
</dbReference>
<evidence type="ECO:0000313" key="7">
    <source>
        <dbReference type="Proteomes" id="UP000813461"/>
    </source>
</evidence>
<dbReference type="InterPro" id="IPR002938">
    <property type="entry name" value="FAD-bd"/>
</dbReference>
<dbReference type="InterPro" id="IPR051104">
    <property type="entry name" value="FAD_monoxygenase"/>
</dbReference>
<dbReference type="SUPFAM" id="SSF54373">
    <property type="entry name" value="FAD-linked reductases, C-terminal domain"/>
    <property type="match status" value="1"/>
</dbReference>
<dbReference type="EMBL" id="JAGMVJ010000001">
    <property type="protein sequence ID" value="KAH7094887.1"/>
    <property type="molecule type" value="Genomic_DNA"/>
</dbReference>
<organism evidence="6 7">
    <name type="scientific">Paraphoma chrysanthemicola</name>
    <dbReference type="NCBI Taxonomy" id="798071"/>
    <lineage>
        <taxon>Eukaryota</taxon>
        <taxon>Fungi</taxon>
        <taxon>Dikarya</taxon>
        <taxon>Ascomycota</taxon>
        <taxon>Pezizomycotina</taxon>
        <taxon>Dothideomycetes</taxon>
        <taxon>Pleosporomycetidae</taxon>
        <taxon>Pleosporales</taxon>
        <taxon>Pleosporineae</taxon>
        <taxon>Phaeosphaeriaceae</taxon>
        <taxon>Paraphoma</taxon>
    </lineage>
</organism>
<keyword evidence="2" id="KW-0274">FAD</keyword>
<evidence type="ECO:0000256" key="3">
    <source>
        <dbReference type="ARBA" id="ARBA00023002"/>
    </source>
</evidence>
<keyword evidence="4" id="KW-1133">Transmembrane helix</keyword>
<evidence type="ECO:0000313" key="6">
    <source>
        <dbReference type="EMBL" id="KAH7094887.1"/>
    </source>
</evidence>
<keyword evidence="1" id="KW-0285">Flavoprotein</keyword>
<dbReference type="Gene3D" id="3.50.50.60">
    <property type="entry name" value="FAD/NAD(P)-binding domain"/>
    <property type="match status" value="1"/>
</dbReference>
<sequence length="437" mass="48146">MATNNSSKKPFNLAIVGGGISGLTLAITLLQHDVDLTVYEAAPHFGEIGAGVALGPNAGRAMEKMSPKIYDAFMKCKTGNQWDSKHDSWFTIRVGDARRADKDGFVRSGKKVGDELFDVQLTGGGGRGGVYRAQFLDELVKHVPDGVAKFDKRLVDLKDAEDGSGDMVLHFADGSTAQHNAVIGCDGIKSKARTWLLGNDNPAAHAFFSGKYAYRGLIPMDEAVEILGDEVAKNSQIFLGYHGHLLTFPIQQGKTMNVVAFNSRKSWEDDKWVVTTSKEEMRADFAEWGGQVEKIVGAMQKPDIWALFMHPPCDTYTKGRVCLLGDAAHATTPHQGSGAGMCIEDSYIMANLIKEAQSVDDVQKAFKAFNQVRHERTQKLITTSQQAGQLYDFELHGDDLDKIEENFRTRMGWIWNIDLEAQLSEAKKIFHGETAKI</sequence>
<dbReference type="PANTHER" id="PTHR46720:SF3">
    <property type="entry name" value="FAD-BINDING DOMAIN-CONTAINING PROTEIN-RELATED"/>
    <property type="match status" value="1"/>
</dbReference>
<gene>
    <name evidence="6" type="ORF">FB567DRAFT_511274</name>
</gene>
<feature type="domain" description="FAD-binding" evidence="5">
    <location>
        <begin position="182"/>
        <end position="382"/>
    </location>
</feature>
<keyword evidence="7" id="KW-1185">Reference proteome</keyword>
<dbReference type="FunFam" id="3.50.50.60:FF:000153">
    <property type="entry name" value="Salicylate hydroxylase, putative"/>
    <property type="match status" value="1"/>
</dbReference>
<dbReference type="AlphaFoldDB" id="A0A8K0RJC0"/>
<dbReference type="GO" id="GO:0016491">
    <property type="term" value="F:oxidoreductase activity"/>
    <property type="evidence" value="ECO:0007669"/>
    <property type="project" value="UniProtKB-KW"/>
</dbReference>
<dbReference type="PANTHER" id="PTHR46720">
    <property type="entry name" value="HYDROXYLASE, PUTATIVE (AFU_ORTHOLOGUE AFUA_3G01460)-RELATED"/>
    <property type="match status" value="1"/>
</dbReference>
<dbReference type="SUPFAM" id="SSF51905">
    <property type="entry name" value="FAD/NAD(P)-binding domain"/>
    <property type="match status" value="1"/>
</dbReference>
<evidence type="ECO:0000259" key="5">
    <source>
        <dbReference type="Pfam" id="PF01494"/>
    </source>
</evidence>
<evidence type="ECO:0000256" key="4">
    <source>
        <dbReference type="SAM" id="Phobius"/>
    </source>
</evidence>
<keyword evidence="4" id="KW-0812">Transmembrane</keyword>
<keyword evidence="3" id="KW-0560">Oxidoreductase</keyword>
<dbReference type="GO" id="GO:0044550">
    <property type="term" value="P:secondary metabolite biosynthetic process"/>
    <property type="evidence" value="ECO:0007669"/>
    <property type="project" value="TreeGrafter"/>
</dbReference>
<feature type="transmembrane region" description="Helical" evidence="4">
    <location>
        <begin position="12"/>
        <end position="30"/>
    </location>
</feature>
<name>A0A8K0RJC0_9PLEO</name>
<dbReference type="GO" id="GO:0071949">
    <property type="term" value="F:FAD binding"/>
    <property type="evidence" value="ECO:0007669"/>
    <property type="project" value="InterPro"/>
</dbReference>